<evidence type="ECO:0000313" key="1">
    <source>
        <dbReference type="EMBL" id="GFO39135.1"/>
    </source>
</evidence>
<protein>
    <submittedName>
        <fullName evidence="1">Zinc finger protein</fullName>
    </submittedName>
</protein>
<dbReference type="SUPFAM" id="SSF56672">
    <property type="entry name" value="DNA/RNA polymerases"/>
    <property type="match status" value="1"/>
</dbReference>
<accession>A0AAV4D562</accession>
<dbReference type="Gene3D" id="3.30.70.270">
    <property type="match status" value="1"/>
</dbReference>
<dbReference type="AlphaFoldDB" id="A0AAV4D562"/>
<dbReference type="Proteomes" id="UP000735302">
    <property type="component" value="Unassembled WGS sequence"/>
</dbReference>
<comment type="caution">
    <text evidence="1">The sequence shown here is derived from an EMBL/GenBank/DDBJ whole genome shotgun (WGS) entry which is preliminary data.</text>
</comment>
<organism evidence="1 2">
    <name type="scientific">Plakobranchus ocellatus</name>
    <dbReference type="NCBI Taxonomy" id="259542"/>
    <lineage>
        <taxon>Eukaryota</taxon>
        <taxon>Metazoa</taxon>
        <taxon>Spiralia</taxon>
        <taxon>Lophotrochozoa</taxon>
        <taxon>Mollusca</taxon>
        <taxon>Gastropoda</taxon>
        <taxon>Heterobranchia</taxon>
        <taxon>Euthyneura</taxon>
        <taxon>Panpulmonata</taxon>
        <taxon>Sacoglossa</taxon>
        <taxon>Placobranchoidea</taxon>
        <taxon>Plakobranchidae</taxon>
        <taxon>Plakobranchus</taxon>
    </lineage>
</organism>
<gene>
    <name evidence="1" type="ORF">PoB_006564000</name>
</gene>
<name>A0AAV4D562_9GAST</name>
<dbReference type="EMBL" id="BLXT01007418">
    <property type="protein sequence ID" value="GFO39135.1"/>
    <property type="molecule type" value="Genomic_DNA"/>
</dbReference>
<reference evidence="1 2" key="1">
    <citation type="journal article" date="2021" name="Elife">
        <title>Chloroplast acquisition without the gene transfer in kleptoplastic sea slugs, Plakobranchus ocellatus.</title>
        <authorList>
            <person name="Maeda T."/>
            <person name="Takahashi S."/>
            <person name="Yoshida T."/>
            <person name="Shimamura S."/>
            <person name="Takaki Y."/>
            <person name="Nagai Y."/>
            <person name="Toyoda A."/>
            <person name="Suzuki Y."/>
            <person name="Arimoto A."/>
            <person name="Ishii H."/>
            <person name="Satoh N."/>
            <person name="Nishiyama T."/>
            <person name="Hasebe M."/>
            <person name="Maruyama T."/>
            <person name="Minagawa J."/>
            <person name="Obokata J."/>
            <person name="Shigenobu S."/>
        </authorList>
    </citation>
    <scope>NUCLEOTIDE SEQUENCE [LARGE SCALE GENOMIC DNA]</scope>
</reference>
<evidence type="ECO:0000313" key="2">
    <source>
        <dbReference type="Proteomes" id="UP000735302"/>
    </source>
</evidence>
<dbReference type="InterPro" id="IPR043502">
    <property type="entry name" value="DNA/RNA_pol_sf"/>
</dbReference>
<sequence>MDRHYEFIRMPFGMIHSGAILPRTVKMLVRVMNNMVYYVDDLLVYTQAWEDRKRTKRAPQAATTDELYRETNKVHAWGKDDRLGESSIGLQDENVEKVWAAKLE</sequence>
<proteinExistence type="predicted"/>
<dbReference type="InterPro" id="IPR043128">
    <property type="entry name" value="Rev_trsase/Diguanyl_cyclase"/>
</dbReference>
<keyword evidence="2" id="KW-1185">Reference proteome</keyword>